<evidence type="ECO:0000313" key="1">
    <source>
        <dbReference type="EMBL" id="PFH46972.1"/>
    </source>
</evidence>
<gene>
    <name evidence="1" type="ORF">AMATHDRAFT_50644</name>
</gene>
<sequence>MTKVIARDFNDEMEPRDFYDSDGLYAREYDGELMDRDYDSNTKYPEEELKAHEDAAKLNVRDLEEEFKARDYGKFKSRKFDGELGARDIFNVDGDLETREHAAVSRRMYSSVY</sequence>
<keyword evidence="2" id="KW-1185">Reference proteome</keyword>
<proteinExistence type="predicted"/>
<reference evidence="1 2" key="1">
    <citation type="submission" date="2014-02" db="EMBL/GenBank/DDBJ databases">
        <title>Transposable element dynamics among asymbiotic and ectomycorrhizal Amanita fungi.</title>
        <authorList>
            <consortium name="DOE Joint Genome Institute"/>
            <person name="Hess J."/>
            <person name="Skrede I."/>
            <person name="Wolfe B."/>
            <person name="LaButti K."/>
            <person name="Ohm R.A."/>
            <person name="Grigoriev I.V."/>
            <person name="Pringle A."/>
        </authorList>
    </citation>
    <scope>NUCLEOTIDE SEQUENCE [LARGE SCALE GENOMIC DNA]</scope>
    <source>
        <strain evidence="1 2">SKay4041</strain>
    </source>
</reference>
<organism evidence="1 2">
    <name type="scientific">Amanita thiersii Skay4041</name>
    <dbReference type="NCBI Taxonomy" id="703135"/>
    <lineage>
        <taxon>Eukaryota</taxon>
        <taxon>Fungi</taxon>
        <taxon>Dikarya</taxon>
        <taxon>Basidiomycota</taxon>
        <taxon>Agaricomycotina</taxon>
        <taxon>Agaricomycetes</taxon>
        <taxon>Agaricomycetidae</taxon>
        <taxon>Agaricales</taxon>
        <taxon>Pluteineae</taxon>
        <taxon>Amanitaceae</taxon>
        <taxon>Amanita</taxon>
    </lineage>
</organism>
<name>A0A2A9NGX7_9AGAR</name>
<protein>
    <submittedName>
        <fullName evidence="1">Uncharacterized protein</fullName>
    </submittedName>
</protein>
<accession>A0A2A9NGX7</accession>
<dbReference type="Proteomes" id="UP000242287">
    <property type="component" value="Unassembled WGS sequence"/>
</dbReference>
<dbReference type="OrthoDB" id="5150177at2759"/>
<dbReference type="AlphaFoldDB" id="A0A2A9NGX7"/>
<evidence type="ECO:0000313" key="2">
    <source>
        <dbReference type="Proteomes" id="UP000242287"/>
    </source>
</evidence>
<dbReference type="EMBL" id="KZ302144">
    <property type="protein sequence ID" value="PFH46972.1"/>
    <property type="molecule type" value="Genomic_DNA"/>
</dbReference>